<dbReference type="Pfam" id="PF22660">
    <property type="entry name" value="RS_preATP-grasp-like"/>
    <property type="match status" value="1"/>
</dbReference>
<evidence type="ECO:0000256" key="3">
    <source>
        <dbReference type="ARBA" id="ARBA00022755"/>
    </source>
</evidence>
<dbReference type="Gene3D" id="3.30.470.20">
    <property type="entry name" value="ATP-grasp fold, B domain"/>
    <property type="match status" value="1"/>
</dbReference>
<feature type="domain" description="ATP-grasp" evidence="7">
    <location>
        <begin position="126"/>
        <end position="311"/>
    </location>
</feature>
<organism evidence="8 9">
    <name type="scientific">Kerstersia gyiorum</name>
    <dbReference type="NCBI Taxonomy" id="206506"/>
    <lineage>
        <taxon>Bacteria</taxon>
        <taxon>Pseudomonadati</taxon>
        <taxon>Pseudomonadota</taxon>
        <taxon>Betaproteobacteria</taxon>
        <taxon>Burkholderiales</taxon>
        <taxon>Alcaligenaceae</taxon>
        <taxon>Kerstersia</taxon>
    </lineage>
</organism>
<dbReference type="Gene3D" id="3.40.50.20">
    <property type="match status" value="1"/>
</dbReference>
<comment type="caution">
    <text evidence="5">Lacks conserved residue(s) required for the propagation of feature annotation.</text>
</comment>
<dbReference type="PROSITE" id="PS50975">
    <property type="entry name" value="ATP_GRASP"/>
    <property type="match status" value="1"/>
</dbReference>
<evidence type="ECO:0000256" key="2">
    <source>
        <dbReference type="ARBA" id="ARBA00022741"/>
    </source>
</evidence>
<keyword evidence="1 5" id="KW-0436">Ligase</keyword>
<dbReference type="EC" id="6.3.4.18" evidence="5 6"/>
<evidence type="ECO:0000256" key="4">
    <source>
        <dbReference type="ARBA" id="ARBA00022840"/>
    </source>
</evidence>
<feature type="binding site" evidence="5">
    <location>
        <position position="161"/>
    </location>
    <ligand>
        <name>ATP</name>
        <dbReference type="ChEBI" id="CHEBI:30616"/>
    </ligand>
</feature>
<comment type="catalytic activity">
    <reaction evidence="5 6">
        <text>5-amino-1-(5-phospho-beta-D-ribosyl)imidazole + hydrogencarbonate + ATP = 5-carboxyamino-1-(5-phospho-D-ribosyl)imidazole + ADP + phosphate + 2 H(+)</text>
        <dbReference type="Rhea" id="RHEA:19317"/>
        <dbReference type="ChEBI" id="CHEBI:15378"/>
        <dbReference type="ChEBI" id="CHEBI:17544"/>
        <dbReference type="ChEBI" id="CHEBI:30616"/>
        <dbReference type="ChEBI" id="CHEBI:43474"/>
        <dbReference type="ChEBI" id="CHEBI:58730"/>
        <dbReference type="ChEBI" id="CHEBI:137981"/>
        <dbReference type="ChEBI" id="CHEBI:456216"/>
        <dbReference type="EC" id="6.3.4.18"/>
    </reaction>
</comment>
<dbReference type="InterPro" id="IPR011761">
    <property type="entry name" value="ATP-grasp"/>
</dbReference>
<keyword evidence="3 5" id="KW-0658">Purine biosynthesis</keyword>
<protein>
    <recommendedName>
        <fullName evidence="5 6">N5-carboxyaminoimidazole ribonucleotide synthase</fullName>
        <shortName evidence="5 6">N5-CAIR synthase</shortName>
        <ecNumber evidence="5 6">6.3.4.18</ecNumber>
    </recommendedName>
    <alternativeName>
        <fullName evidence="5 6">5-(carboxyamino)imidazole ribonucleotide synthetase</fullName>
    </alternativeName>
</protein>
<dbReference type="GO" id="GO:0005524">
    <property type="term" value="F:ATP binding"/>
    <property type="evidence" value="ECO:0007669"/>
    <property type="project" value="UniProtKB-UniRule"/>
</dbReference>
<reference evidence="8 9" key="1">
    <citation type="submission" date="2015-04" db="EMBL/GenBank/DDBJ databases">
        <title>Genome sequence of Kerstersia gyiorum CG1.</title>
        <authorList>
            <person name="Greninger A.L."/>
            <person name="Kozyreva V."/>
            <person name="Chaturvedi V."/>
        </authorList>
    </citation>
    <scope>NUCLEOTIDE SEQUENCE [LARGE SCALE GENOMIC DNA]</scope>
    <source>
        <strain evidence="8 9">CG1</strain>
    </source>
</reference>
<dbReference type="InterPro" id="IPR054350">
    <property type="entry name" value="PurT/PurK_preATP-grasp"/>
</dbReference>
<dbReference type="Pfam" id="PF02222">
    <property type="entry name" value="ATP-grasp"/>
    <property type="match status" value="1"/>
</dbReference>
<keyword evidence="2 5" id="KW-0547">Nucleotide-binding</keyword>
<dbReference type="Pfam" id="PF17769">
    <property type="entry name" value="PurK_C"/>
    <property type="match status" value="1"/>
</dbReference>
<comment type="function">
    <text evidence="5">Catalyzes the ATP-dependent conversion of 5-aminoimidazole ribonucleotide (AIR) and HCO(3)(-) to N5-carboxyaminoimidazole ribonucleotide (N5-CAIR).</text>
</comment>
<dbReference type="Gene3D" id="3.30.1490.20">
    <property type="entry name" value="ATP-grasp fold, A domain"/>
    <property type="match status" value="1"/>
</dbReference>
<dbReference type="InterPro" id="IPR011054">
    <property type="entry name" value="Rudment_hybrid_motif"/>
</dbReference>
<dbReference type="AlphaFoldDB" id="A0A171KP25"/>
<evidence type="ECO:0000313" key="8">
    <source>
        <dbReference type="EMBL" id="KKO70642.1"/>
    </source>
</evidence>
<proteinExistence type="inferred from homology"/>
<dbReference type="UniPathway" id="UPA00074">
    <property type="reaction ID" value="UER00942"/>
</dbReference>
<dbReference type="InterPro" id="IPR003135">
    <property type="entry name" value="ATP-grasp_carboxylate-amine"/>
</dbReference>
<dbReference type="InterPro" id="IPR005875">
    <property type="entry name" value="PurK"/>
</dbReference>
<dbReference type="GO" id="GO:0006189">
    <property type="term" value="P:'de novo' IMP biosynthetic process"/>
    <property type="evidence" value="ECO:0007669"/>
    <property type="project" value="UniProtKB-UniRule"/>
</dbReference>
<comment type="similarity">
    <text evidence="5 6">Belongs to the PurK/PurT family.</text>
</comment>
<evidence type="ECO:0000256" key="5">
    <source>
        <dbReference type="HAMAP-Rule" id="MF_01928"/>
    </source>
</evidence>
<name>A0A171KP25_9BURK</name>
<dbReference type="InterPro" id="IPR016185">
    <property type="entry name" value="PreATP-grasp_dom_sf"/>
</dbReference>
<dbReference type="GO" id="GO:0046872">
    <property type="term" value="F:metal ion binding"/>
    <property type="evidence" value="ECO:0007669"/>
    <property type="project" value="InterPro"/>
</dbReference>
<dbReference type="SUPFAM" id="SSF52440">
    <property type="entry name" value="PreATP-grasp domain"/>
    <property type="match status" value="1"/>
</dbReference>
<comment type="subunit">
    <text evidence="5 6">Homodimer.</text>
</comment>
<dbReference type="STRING" id="206506.AAV32_15365"/>
<feature type="binding site" evidence="5">
    <location>
        <begin position="166"/>
        <end position="172"/>
    </location>
    <ligand>
        <name>ATP</name>
        <dbReference type="ChEBI" id="CHEBI:30616"/>
    </ligand>
</feature>
<dbReference type="FunFam" id="3.30.470.20:FF:000029">
    <property type="entry name" value="N5-carboxyaminoimidazole ribonucleotide synthase"/>
    <property type="match status" value="1"/>
</dbReference>
<comment type="pathway">
    <text evidence="5 6">Purine metabolism; IMP biosynthesis via de novo pathway; 5-amino-1-(5-phospho-D-ribosyl)imidazole-4-carboxylate from 5-amino-1-(5-phospho-D-ribosyl)imidazole (N5-CAIR route): step 1/2.</text>
</comment>
<comment type="function">
    <text evidence="6">Catalyzes the ATP-dependent conversion of 5-aminoimidazole ribonucleotide (AIR) and HCO(3)- to N5-carboxyaminoimidazole ribonucleotide (N5-CAIR).</text>
</comment>
<dbReference type="SUPFAM" id="SSF51246">
    <property type="entry name" value="Rudiment single hybrid motif"/>
    <property type="match status" value="1"/>
</dbReference>
<feature type="binding site" evidence="5">
    <location>
        <position position="122"/>
    </location>
    <ligand>
        <name>ATP</name>
        <dbReference type="ChEBI" id="CHEBI:30616"/>
    </ligand>
</feature>
<dbReference type="InterPro" id="IPR040686">
    <property type="entry name" value="PurK_C"/>
</dbReference>
<keyword evidence="9" id="KW-1185">Reference proteome</keyword>
<feature type="binding site" evidence="5">
    <location>
        <begin position="281"/>
        <end position="282"/>
    </location>
    <ligand>
        <name>ATP</name>
        <dbReference type="ChEBI" id="CHEBI:30616"/>
    </ligand>
</feature>
<evidence type="ECO:0000313" key="9">
    <source>
        <dbReference type="Proteomes" id="UP000078084"/>
    </source>
</evidence>
<dbReference type="NCBIfam" id="NF004676">
    <property type="entry name" value="PRK06019.1-2"/>
    <property type="match status" value="1"/>
</dbReference>
<accession>A0A171KP25</accession>
<evidence type="ECO:0000259" key="7">
    <source>
        <dbReference type="PROSITE" id="PS50975"/>
    </source>
</evidence>
<dbReference type="InterPro" id="IPR013815">
    <property type="entry name" value="ATP_grasp_subdomain_1"/>
</dbReference>
<dbReference type="PANTHER" id="PTHR11609">
    <property type="entry name" value="PURINE BIOSYNTHESIS PROTEIN 6/7, PUR6/7"/>
    <property type="match status" value="1"/>
</dbReference>
<dbReference type="SUPFAM" id="SSF56059">
    <property type="entry name" value="Glutathione synthetase ATP-binding domain-like"/>
    <property type="match status" value="1"/>
</dbReference>
<dbReference type="PANTHER" id="PTHR11609:SF5">
    <property type="entry name" value="PHOSPHORIBOSYLAMINOIMIDAZOLE CARBOXYLASE"/>
    <property type="match status" value="1"/>
</dbReference>
<dbReference type="GO" id="GO:0034028">
    <property type="term" value="F:5-(carboxyamino)imidazole ribonucleotide synthase activity"/>
    <property type="evidence" value="ECO:0007669"/>
    <property type="project" value="UniProtKB-UniRule"/>
</dbReference>
<dbReference type="EMBL" id="LBNE01000013">
    <property type="protein sequence ID" value="KKO70642.1"/>
    <property type="molecule type" value="Genomic_DNA"/>
</dbReference>
<evidence type="ECO:0000256" key="1">
    <source>
        <dbReference type="ARBA" id="ARBA00022598"/>
    </source>
</evidence>
<dbReference type="FunFam" id="3.30.1490.20:FF:000015">
    <property type="entry name" value="N5-carboxyaminoimidazole ribonucleotide synthase"/>
    <property type="match status" value="1"/>
</dbReference>
<dbReference type="NCBIfam" id="NF004679">
    <property type="entry name" value="PRK06019.1-5"/>
    <property type="match status" value="1"/>
</dbReference>
<sequence length="401" mass="41952">MASMSTEQVNNNRNIGVTPVLPGQWLGMLGGGQLGRMFVHAAQAMGYRVAVLDPAADCPAAQAADRHIQAAYDDAAALDTLAALCAAVTTEFENVPADSLRRLAACTRVAPSGDAVAVVQDRIAEKDFLASQGIAVAPYAAIHSVADLDGAADALFPGILKAARLGYDGKGQARVANRAEARAAFEAWGGVACVLEALQPLNHEISVVLARGTDGATAVFPIARNVHEQGILAVTTVGAPADANLVAQAQDAARRVAEGLAFQGVLCVEFFVLDDGRLLANEVAPRPHNSGHFTQNACHASQFEQQVRAVAGMPLGNPRTYAPAIMLNLLGDVWFRDGAAQAIEPDWAGVLAYPSAHLHLYGKHEARPGRKMGHINVVADTLAQARADAQAIARLLGIPQP</sequence>
<keyword evidence="4 5" id="KW-0067">ATP-binding</keyword>
<dbReference type="NCBIfam" id="NF004677">
    <property type="entry name" value="PRK06019.1-3"/>
    <property type="match status" value="1"/>
</dbReference>
<dbReference type="Proteomes" id="UP000078084">
    <property type="component" value="Unassembled WGS sequence"/>
</dbReference>
<dbReference type="GO" id="GO:0005829">
    <property type="term" value="C:cytosol"/>
    <property type="evidence" value="ECO:0007669"/>
    <property type="project" value="TreeGrafter"/>
</dbReference>
<dbReference type="PATRIC" id="fig|206506.3.peg.3269"/>
<gene>
    <name evidence="5 6" type="primary">purK</name>
    <name evidence="8" type="ORF">AAV32_15365</name>
</gene>
<comment type="caution">
    <text evidence="8">The sequence shown here is derived from an EMBL/GenBank/DDBJ whole genome shotgun (WGS) entry which is preliminary data.</text>
</comment>
<dbReference type="GO" id="GO:0004638">
    <property type="term" value="F:phosphoribosylaminoimidazole carboxylase activity"/>
    <property type="evidence" value="ECO:0007669"/>
    <property type="project" value="InterPro"/>
</dbReference>
<evidence type="ECO:0000256" key="6">
    <source>
        <dbReference type="RuleBase" id="RU361200"/>
    </source>
</evidence>
<feature type="binding site" evidence="5">
    <location>
        <position position="227"/>
    </location>
    <ligand>
        <name>ATP</name>
        <dbReference type="ChEBI" id="CHEBI:30616"/>
    </ligand>
</feature>
<dbReference type="NCBIfam" id="TIGR01161">
    <property type="entry name" value="purK"/>
    <property type="match status" value="1"/>
</dbReference>
<feature type="binding site" evidence="5">
    <location>
        <position position="204"/>
    </location>
    <ligand>
        <name>ATP</name>
        <dbReference type="ChEBI" id="CHEBI:30616"/>
    </ligand>
</feature>
<dbReference type="NCBIfam" id="NF004675">
    <property type="entry name" value="PRK06019.1-1"/>
    <property type="match status" value="1"/>
</dbReference>
<dbReference type="HAMAP" id="MF_01928">
    <property type="entry name" value="PurK"/>
    <property type="match status" value="1"/>
</dbReference>